<protein>
    <submittedName>
        <fullName evidence="2">Uncharacterized protein</fullName>
    </submittedName>
</protein>
<feature type="non-terminal residue" evidence="2">
    <location>
        <position position="183"/>
    </location>
</feature>
<dbReference type="EMBL" id="JBDODL010000804">
    <property type="protein sequence ID" value="MES1920683.1"/>
    <property type="molecule type" value="Genomic_DNA"/>
</dbReference>
<feature type="transmembrane region" description="Helical" evidence="1">
    <location>
        <begin position="104"/>
        <end position="124"/>
    </location>
</feature>
<feature type="transmembrane region" description="Helical" evidence="1">
    <location>
        <begin position="7"/>
        <end position="25"/>
    </location>
</feature>
<organism evidence="2 3">
    <name type="scientific">Bonamia ostreae</name>
    <dbReference type="NCBI Taxonomy" id="126728"/>
    <lineage>
        <taxon>Eukaryota</taxon>
        <taxon>Sar</taxon>
        <taxon>Rhizaria</taxon>
        <taxon>Endomyxa</taxon>
        <taxon>Ascetosporea</taxon>
        <taxon>Haplosporida</taxon>
        <taxon>Bonamia</taxon>
    </lineage>
</organism>
<keyword evidence="3" id="KW-1185">Reference proteome</keyword>
<comment type="caution">
    <text evidence="2">The sequence shown here is derived from an EMBL/GenBank/DDBJ whole genome shotgun (WGS) entry which is preliminary data.</text>
</comment>
<evidence type="ECO:0000313" key="2">
    <source>
        <dbReference type="EMBL" id="MES1920683.1"/>
    </source>
</evidence>
<sequence length="183" mass="20787">MLSATFNMLYLVTSAICLYLSNFPFELKGANLLQYFSNPLNAFIFFNSLVALTVSVFLVSLKASYGSLTSEETKKSFMILFNKINLNFLMVYFIVGIYDTLEMFAWLAILFTSNIFIIFNSIFLGRLRTANVFTDISRLRKALRLSVFGILTLLNLVALFFGVSVLVSNVGKDIFVLLYYDVK</sequence>
<evidence type="ECO:0000313" key="3">
    <source>
        <dbReference type="Proteomes" id="UP001439008"/>
    </source>
</evidence>
<proteinExistence type="predicted"/>
<keyword evidence="1" id="KW-1133">Transmembrane helix</keyword>
<name>A0ABV2ALZ0_9EUKA</name>
<feature type="transmembrane region" description="Helical" evidence="1">
    <location>
        <begin position="45"/>
        <end position="65"/>
    </location>
</feature>
<gene>
    <name evidence="2" type="ORF">MHBO_002329</name>
</gene>
<keyword evidence="1" id="KW-0472">Membrane</keyword>
<keyword evidence="1" id="KW-0812">Transmembrane</keyword>
<feature type="transmembrane region" description="Helical" evidence="1">
    <location>
        <begin position="77"/>
        <end position="98"/>
    </location>
</feature>
<reference evidence="2 3" key="1">
    <citation type="journal article" date="2024" name="BMC Biol.">
        <title>Comparative genomics of Ascetosporea gives new insight into the evolutionary basis for animal parasitism in Rhizaria.</title>
        <authorList>
            <person name="Hiltunen Thoren M."/>
            <person name="Onut-Brannstrom I."/>
            <person name="Alfjorden A."/>
            <person name="Peckova H."/>
            <person name="Swords F."/>
            <person name="Hooper C."/>
            <person name="Holzer A.S."/>
            <person name="Bass D."/>
            <person name="Burki F."/>
        </authorList>
    </citation>
    <scope>NUCLEOTIDE SEQUENCE [LARGE SCALE GENOMIC DNA]</scope>
    <source>
        <strain evidence="2">20-A016</strain>
    </source>
</reference>
<dbReference type="Proteomes" id="UP001439008">
    <property type="component" value="Unassembled WGS sequence"/>
</dbReference>
<evidence type="ECO:0000256" key="1">
    <source>
        <dbReference type="SAM" id="Phobius"/>
    </source>
</evidence>
<accession>A0ABV2ALZ0</accession>
<feature type="transmembrane region" description="Helical" evidence="1">
    <location>
        <begin position="145"/>
        <end position="167"/>
    </location>
</feature>